<reference evidence="1 2" key="3">
    <citation type="journal article" date="2017" name="Int. J. Syst. Evol. Microbiol.">
        <title>Adaptation of Surface-Associated Bacteria to the Open Ocean: A Genomically Distinct Subpopulation of Phaeobacter gallaeciensis Colonizes Pacific Mesozooplankton.</title>
        <authorList>
            <person name="Freese H.M."/>
            <person name="Methner A."/>
            <person name="Overmann J."/>
        </authorList>
    </citation>
    <scope>NUCLEOTIDE SEQUENCE [LARGE SCALE GENOMIC DNA]</scope>
    <source>
        <strain evidence="1 2">P36</strain>
    </source>
</reference>
<geneLocation type="plasmid" evidence="1 2">
    <name>pP36_f</name>
</geneLocation>
<name>A0ABM6PKB2_9RHOB</name>
<reference evidence="1 2" key="4">
    <citation type="journal article" date="2018" name="Environ. Microbiol. Rep.">
        <title>Phylogenetic distribution of roseobacticides in the Roseobacter group and their effect on microalgae.</title>
        <authorList>
            <person name="Sonnenschein E.C."/>
            <person name="Phippen C.B."/>
            <person name="Bentzon-Tilia M."/>
            <person name="Rasmussen S.A."/>
            <person name="Nielsen K.F."/>
            <person name="Gram L."/>
        </authorList>
    </citation>
    <scope>NUCLEOTIDE SEQUENCE [LARGE SCALE GENOMIC DNA]</scope>
    <source>
        <strain evidence="1 2">P36</strain>
    </source>
</reference>
<gene>
    <name evidence="1" type="ORF">PhaeoP36_04032</name>
</gene>
<proteinExistence type="predicted"/>
<keyword evidence="1" id="KW-0614">Plasmid</keyword>
<dbReference type="RefSeq" id="WP_096870200.1">
    <property type="nucleotide sequence ID" value="NZ_CP010649.1"/>
</dbReference>
<organism evidence="1 2">
    <name type="scientific">Phaeobacter piscinae</name>
    <dbReference type="NCBI Taxonomy" id="1580596"/>
    <lineage>
        <taxon>Bacteria</taxon>
        <taxon>Pseudomonadati</taxon>
        <taxon>Pseudomonadota</taxon>
        <taxon>Alphaproteobacteria</taxon>
        <taxon>Rhodobacterales</taxon>
        <taxon>Roseobacteraceae</taxon>
        <taxon>Phaeobacter</taxon>
    </lineage>
</organism>
<evidence type="ECO:0000313" key="2">
    <source>
        <dbReference type="Proteomes" id="UP000218891"/>
    </source>
</evidence>
<protein>
    <submittedName>
        <fullName evidence="1">Uncharacterized protein</fullName>
    </submittedName>
</protein>
<accession>A0ABM6PKB2</accession>
<dbReference type="Proteomes" id="UP000218891">
    <property type="component" value="Plasmid pP36_f"/>
</dbReference>
<evidence type="ECO:0000313" key="1">
    <source>
        <dbReference type="EMBL" id="ATG38107.1"/>
    </source>
</evidence>
<dbReference type="EMBL" id="CP010649">
    <property type="protein sequence ID" value="ATG38107.1"/>
    <property type="molecule type" value="Genomic_DNA"/>
</dbReference>
<sequence length="68" mass="7397">MALDNTSAVQAETIEAALRDAYPDLPDNPAIVLTAALGDLRHYADAHRLSYQQCDGNAYGVYLQEKST</sequence>
<keyword evidence="2" id="KW-1185">Reference proteome</keyword>
<reference evidence="1 2" key="2">
    <citation type="journal article" date="2017" name="Genome Biol. Evol.">
        <title>Trajectories and Drivers of Genome Evolution in Surface-Associated Marine Phaeobacter.</title>
        <authorList>
            <person name="Freese H.M."/>
            <person name="Sikorski J."/>
            <person name="Bunk B."/>
            <person name="Scheuner C."/>
            <person name="Meier-Kolthoff J.P."/>
            <person name="Sproer C."/>
            <person name="Gram L."/>
            <person name="Overmann J."/>
        </authorList>
    </citation>
    <scope>NUCLEOTIDE SEQUENCE [LARGE SCALE GENOMIC DNA]</scope>
    <source>
        <strain evidence="1 2">P36</strain>
    </source>
</reference>
<reference evidence="1 2" key="1">
    <citation type="journal article" date="2017" name="Front. Microbiol.">
        <title>Phaeobacter piscinae sp. nov., a species of the Roseobacter group and potential aquaculture probiont.</title>
        <authorList>
            <person name="Sonnenschein E.C."/>
            <person name="Phippen C.B.W."/>
            <person name="Nielsen K.F."/>
            <person name="Mateiu R.V."/>
            <person name="Melchiorsen J."/>
            <person name="Gram L."/>
            <person name="Overmann J."/>
            <person name="Freese H.M."/>
        </authorList>
    </citation>
    <scope>NUCLEOTIDE SEQUENCE [LARGE SCALE GENOMIC DNA]</scope>
    <source>
        <strain evidence="1 2">P36</strain>
    </source>
</reference>